<dbReference type="SUPFAM" id="SSF53901">
    <property type="entry name" value="Thiolase-like"/>
    <property type="match status" value="1"/>
</dbReference>
<dbReference type="InterPro" id="IPR016039">
    <property type="entry name" value="Thiolase-like"/>
</dbReference>
<evidence type="ECO:0000256" key="3">
    <source>
        <dbReference type="ARBA" id="ARBA00022679"/>
    </source>
</evidence>
<reference evidence="6 7" key="1">
    <citation type="journal article" date="2016" name="Nat. Commun.">
        <title>Thousands of microbial genomes shed light on interconnected biogeochemical processes in an aquifer system.</title>
        <authorList>
            <person name="Anantharaman K."/>
            <person name="Brown C.T."/>
            <person name="Hug L.A."/>
            <person name="Sharon I."/>
            <person name="Castelle C.J."/>
            <person name="Probst A.J."/>
            <person name="Thomas B.C."/>
            <person name="Singh A."/>
            <person name="Wilkins M.J."/>
            <person name="Karaoz U."/>
            <person name="Brodie E.L."/>
            <person name="Williams K.H."/>
            <person name="Hubbard S.S."/>
            <person name="Banfield J.F."/>
        </authorList>
    </citation>
    <scope>NUCLEOTIDE SEQUENCE [LARGE SCALE GENOMIC DNA]</scope>
</reference>
<comment type="pathway">
    <text evidence="1">Lipid metabolism; fatty acid biosynthesis.</text>
</comment>
<dbReference type="AlphaFoldDB" id="A0A1F6TH84"/>
<dbReference type="GO" id="GO:0004315">
    <property type="term" value="F:3-oxoacyl-[acyl-carrier-protein] synthase activity"/>
    <property type="evidence" value="ECO:0007669"/>
    <property type="project" value="InterPro"/>
</dbReference>
<comment type="similarity">
    <text evidence="2 4">Belongs to the thiolase-like superfamily. Beta-ketoacyl-ACP synthases family.</text>
</comment>
<dbReference type="InterPro" id="IPR014031">
    <property type="entry name" value="Ketoacyl_synth_C"/>
</dbReference>
<evidence type="ECO:0000256" key="4">
    <source>
        <dbReference type="RuleBase" id="RU003694"/>
    </source>
</evidence>
<comment type="caution">
    <text evidence="6">The sequence shown here is derived from an EMBL/GenBank/DDBJ whole genome shotgun (WGS) entry which is preliminary data.</text>
</comment>
<dbReference type="GO" id="GO:0006633">
    <property type="term" value="P:fatty acid biosynthetic process"/>
    <property type="evidence" value="ECO:0007669"/>
    <property type="project" value="InterPro"/>
</dbReference>
<feature type="domain" description="Ketosynthase family 3 (KS3)" evidence="5">
    <location>
        <begin position="1"/>
        <end position="380"/>
    </location>
</feature>
<dbReference type="PROSITE" id="PS00606">
    <property type="entry name" value="KS3_1"/>
    <property type="match status" value="1"/>
</dbReference>
<dbReference type="PANTHER" id="PTHR11712">
    <property type="entry name" value="POLYKETIDE SYNTHASE-RELATED"/>
    <property type="match status" value="1"/>
</dbReference>
<evidence type="ECO:0000256" key="1">
    <source>
        <dbReference type="ARBA" id="ARBA00005194"/>
    </source>
</evidence>
<dbReference type="Pfam" id="PF00109">
    <property type="entry name" value="ketoacyl-synt"/>
    <property type="match status" value="1"/>
</dbReference>
<dbReference type="PANTHER" id="PTHR11712:SF336">
    <property type="entry name" value="3-OXOACYL-[ACYL-CARRIER-PROTEIN] SYNTHASE, MITOCHONDRIAL"/>
    <property type="match status" value="1"/>
</dbReference>
<dbReference type="InterPro" id="IPR014030">
    <property type="entry name" value="Ketoacyl_synth_N"/>
</dbReference>
<keyword evidence="3 4" id="KW-0808">Transferase</keyword>
<gene>
    <name evidence="6" type="ORF">A2637_00675</name>
</gene>
<dbReference type="Pfam" id="PF02801">
    <property type="entry name" value="Ketoacyl-synt_C"/>
    <property type="match status" value="1"/>
</dbReference>
<protein>
    <recommendedName>
        <fullName evidence="5">Ketosynthase family 3 (KS3) domain-containing protein</fullName>
    </recommendedName>
</protein>
<evidence type="ECO:0000256" key="2">
    <source>
        <dbReference type="ARBA" id="ARBA00008467"/>
    </source>
</evidence>
<name>A0A1F6TH84_9PROT</name>
<dbReference type="EMBL" id="MFSY01000122">
    <property type="protein sequence ID" value="OGI44482.1"/>
    <property type="molecule type" value="Genomic_DNA"/>
</dbReference>
<dbReference type="Gene3D" id="3.40.47.10">
    <property type="match status" value="2"/>
</dbReference>
<evidence type="ECO:0000313" key="6">
    <source>
        <dbReference type="EMBL" id="OGI44482.1"/>
    </source>
</evidence>
<dbReference type="Proteomes" id="UP000179360">
    <property type="component" value="Unassembled WGS sequence"/>
</dbReference>
<sequence length="381" mass="38904">MGGYGLVSCYGTGAQAVVEPLRARRPGSAPLTGLQLPLPEALPVNRMDPQRYPAGMAGTQAAMLAAAHEALTMAGLDRTHALTDCALVLGGTGSLAIAEAEIRRVWERTGVATALPVTSAGAMARQLATTLGLDGPVFCLATACASSANALLVARDLIRRGQARRALVIGAERLSAITLSGFQSLLLLDPAGCRPFDAARRGLQLGEGVGALWLEPVPAGHADSGRRHRFHGGANLCDTHHMTSASPDGGAMARVMQAALTQAGVAAEEIVAIKAHGTGSADNDLAEAAAMKTVFGARVPPFTGLKRGLGHTLAACGAVETVAFLACLDAGFIPPTAGFEAFDPALGVQPLVPAQDAPAGIYLYNFFGFGGNYGTLVIGHG</sequence>
<accession>A0A1F6TH84</accession>
<dbReference type="InterPro" id="IPR000794">
    <property type="entry name" value="Beta-ketoacyl_synthase"/>
</dbReference>
<evidence type="ECO:0000259" key="5">
    <source>
        <dbReference type="PROSITE" id="PS52004"/>
    </source>
</evidence>
<organism evidence="6 7">
    <name type="scientific">Candidatus Muproteobacteria bacterium RIFCSPHIGHO2_01_FULL_65_16</name>
    <dbReference type="NCBI Taxonomy" id="1817764"/>
    <lineage>
        <taxon>Bacteria</taxon>
        <taxon>Pseudomonadati</taxon>
        <taxon>Pseudomonadota</taxon>
        <taxon>Candidatus Muproteobacteria</taxon>
    </lineage>
</organism>
<dbReference type="SMART" id="SM00825">
    <property type="entry name" value="PKS_KS"/>
    <property type="match status" value="1"/>
</dbReference>
<dbReference type="InterPro" id="IPR018201">
    <property type="entry name" value="Ketoacyl_synth_AS"/>
</dbReference>
<evidence type="ECO:0000313" key="7">
    <source>
        <dbReference type="Proteomes" id="UP000179360"/>
    </source>
</evidence>
<dbReference type="InterPro" id="IPR020841">
    <property type="entry name" value="PKS_Beta-ketoAc_synthase_dom"/>
</dbReference>
<dbReference type="PROSITE" id="PS52004">
    <property type="entry name" value="KS3_2"/>
    <property type="match status" value="1"/>
</dbReference>
<proteinExistence type="inferred from homology"/>
<dbReference type="STRING" id="1817764.A2637_00675"/>